<gene>
    <name evidence="2" type="ORF">WI372_09120</name>
</gene>
<evidence type="ECO:0000259" key="1">
    <source>
        <dbReference type="Pfam" id="PF03551"/>
    </source>
</evidence>
<protein>
    <submittedName>
        <fullName evidence="2">Helix-turn-helix transcriptional regulator</fullName>
    </submittedName>
</protein>
<evidence type="ECO:0000313" key="3">
    <source>
        <dbReference type="Proteomes" id="UP001484239"/>
    </source>
</evidence>
<keyword evidence="3" id="KW-1185">Reference proteome</keyword>
<dbReference type="Pfam" id="PF03551">
    <property type="entry name" value="PadR"/>
    <property type="match status" value="1"/>
</dbReference>
<organism evidence="2 3">
    <name type="scientific">Gaopeijia maritima</name>
    <dbReference type="NCBI Taxonomy" id="3119007"/>
    <lineage>
        <taxon>Bacteria</taxon>
        <taxon>Pseudomonadati</taxon>
        <taxon>Gemmatimonadota</taxon>
        <taxon>Longimicrobiia</taxon>
        <taxon>Gaopeijiales</taxon>
        <taxon>Gaopeijiaceae</taxon>
        <taxon>Gaopeijia</taxon>
    </lineage>
</organism>
<accession>A0ABU9E8S6</accession>
<dbReference type="InterPro" id="IPR036390">
    <property type="entry name" value="WH_DNA-bd_sf"/>
</dbReference>
<proteinExistence type="predicted"/>
<dbReference type="InterPro" id="IPR036388">
    <property type="entry name" value="WH-like_DNA-bd_sf"/>
</dbReference>
<dbReference type="SUPFAM" id="SSF46785">
    <property type="entry name" value="Winged helix' DNA-binding domain"/>
    <property type="match status" value="1"/>
</dbReference>
<evidence type="ECO:0000313" key="2">
    <source>
        <dbReference type="EMBL" id="MEK9501137.1"/>
    </source>
</evidence>
<comment type="caution">
    <text evidence="2">The sequence shown here is derived from an EMBL/GenBank/DDBJ whole genome shotgun (WGS) entry which is preliminary data.</text>
</comment>
<sequence>MFDTPPPTPTPLEFEILLALAAGPLHGYGIIQDIESRGRAASHLRSGTLYLALRRLRDAGLVEPTTAPASEAGSTDARRKYFALTPRGGRAVADEVARLGRLVDVGRRRLADAGGTP</sequence>
<dbReference type="InterPro" id="IPR005149">
    <property type="entry name" value="Tscrpt_reg_PadR_N"/>
</dbReference>
<dbReference type="EMBL" id="JBBHLI010000004">
    <property type="protein sequence ID" value="MEK9501137.1"/>
    <property type="molecule type" value="Genomic_DNA"/>
</dbReference>
<name>A0ABU9E8S6_9BACT</name>
<dbReference type="RefSeq" id="WP_405277213.1">
    <property type="nucleotide sequence ID" value="NZ_JBBHLI010000004.1"/>
</dbReference>
<dbReference type="InterPro" id="IPR052509">
    <property type="entry name" value="Metal_resp_DNA-bind_regulator"/>
</dbReference>
<reference evidence="2 3" key="1">
    <citation type="submission" date="2024-02" db="EMBL/GenBank/DDBJ databases">
        <title>A novel Gemmatimonadota bacterium.</title>
        <authorList>
            <person name="Du Z.-J."/>
            <person name="Ye Y.-Q."/>
        </authorList>
    </citation>
    <scope>NUCLEOTIDE SEQUENCE [LARGE SCALE GENOMIC DNA]</scope>
    <source>
        <strain evidence="2 3">DH-20</strain>
    </source>
</reference>
<dbReference type="Gene3D" id="1.10.10.10">
    <property type="entry name" value="Winged helix-like DNA-binding domain superfamily/Winged helix DNA-binding domain"/>
    <property type="match status" value="1"/>
</dbReference>
<feature type="domain" description="Transcription regulator PadR N-terminal" evidence="1">
    <location>
        <begin position="16"/>
        <end position="92"/>
    </location>
</feature>
<dbReference type="PANTHER" id="PTHR33169:SF13">
    <property type="entry name" value="PADR-FAMILY TRANSCRIPTIONAL REGULATOR"/>
    <property type="match status" value="1"/>
</dbReference>
<dbReference type="PANTHER" id="PTHR33169">
    <property type="entry name" value="PADR-FAMILY TRANSCRIPTIONAL REGULATOR"/>
    <property type="match status" value="1"/>
</dbReference>
<dbReference type="Proteomes" id="UP001484239">
    <property type="component" value="Unassembled WGS sequence"/>
</dbReference>